<dbReference type="AlphaFoldDB" id="B4RP10"/>
<name>B4RP10_NEIG2</name>
<gene>
    <name evidence="2" type="ordered locus">NGK_0088</name>
</gene>
<proteinExistence type="predicted"/>
<feature type="region of interest" description="Disordered" evidence="1">
    <location>
        <begin position="1"/>
        <end position="33"/>
    </location>
</feature>
<dbReference type="EMBL" id="CP001050">
    <property type="protein sequence ID" value="ACF28787.1"/>
    <property type="molecule type" value="Genomic_DNA"/>
</dbReference>
<evidence type="ECO:0000313" key="2">
    <source>
        <dbReference type="EMBL" id="ACF28787.1"/>
    </source>
</evidence>
<dbReference type="Proteomes" id="UP000002564">
    <property type="component" value="Chromosome"/>
</dbReference>
<reference evidence="2 3" key="1">
    <citation type="journal article" date="2008" name="J. Bacteriol.">
        <title>Complete genome sequence of Neisseria gonorrhoeae NCCP11945.</title>
        <authorList>
            <person name="Chung G.T."/>
            <person name="Yoo J.S."/>
            <person name="Oh H.B."/>
            <person name="Lee Y.S."/>
            <person name="Cha S.H."/>
            <person name="Kim S.J."/>
            <person name="Yoo C.K."/>
        </authorList>
    </citation>
    <scope>NUCLEOTIDE SEQUENCE [LARGE SCALE GENOMIC DNA]</scope>
    <source>
        <strain evidence="2 3">NCCP11945</strain>
    </source>
</reference>
<protein>
    <submittedName>
        <fullName evidence="2">Uncharacterized protein</fullName>
    </submittedName>
</protein>
<sequence>MPEMPSEAGFGGFRRSHTAGMQPHQNKIPPAFPICPPRFLQNKPPALPLREAVRYSEYPEPRYKMTFQTAFAQPAAFQVKTL</sequence>
<evidence type="ECO:0000256" key="1">
    <source>
        <dbReference type="SAM" id="MobiDB-lite"/>
    </source>
</evidence>
<accession>B4RP10</accession>
<dbReference type="HOGENOM" id="CLU_2554742_0_0_4"/>
<evidence type="ECO:0000313" key="3">
    <source>
        <dbReference type="Proteomes" id="UP000002564"/>
    </source>
</evidence>
<organism evidence="2 3">
    <name type="scientific">Neisseria gonorrhoeae (strain NCCP11945)</name>
    <dbReference type="NCBI Taxonomy" id="521006"/>
    <lineage>
        <taxon>Bacteria</taxon>
        <taxon>Pseudomonadati</taxon>
        <taxon>Pseudomonadota</taxon>
        <taxon>Betaproteobacteria</taxon>
        <taxon>Neisseriales</taxon>
        <taxon>Neisseriaceae</taxon>
        <taxon>Neisseria</taxon>
    </lineage>
</organism>
<dbReference type="KEGG" id="ngk:NGK_0088"/>